<dbReference type="SUPFAM" id="SSF143555">
    <property type="entry name" value="FwdE-like"/>
    <property type="match status" value="1"/>
</dbReference>
<dbReference type="AlphaFoldDB" id="A0A840UZY7"/>
<feature type="domain" description="Formylmethanofuran dehydrogenase subunit E" evidence="1">
    <location>
        <begin position="14"/>
        <end position="125"/>
    </location>
</feature>
<dbReference type="Pfam" id="PF02663">
    <property type="entry name" value="FmdE"/>
    <property type="match status" value="1"/>
</dbReference>
<name>A0A840UZY7_9BACT</name>
<dbReference type="InterPro" id="IPR053194">
    <property type="entry name" value="tRNA_methyltr_O"/>
</dbReference>
<protein>
    <submittedName>
        <fullName evidence="2">Formylmethanofuran dehydrogenase subunit E</fullName>
        <ecNumber evidence="2">1.2.7.12</ecNumber>
    </submittedName>
</protein>
<gene>
    <name evidence="2" type="ORF">HNQ81_000238</name>
</gene>
<dbReference type="GO" id="GO:0018493">
    <property type="term" value="F:formylmethanofuran dehydrogenase activity"/>
    <property type="evidence" value="ECO:0007669"/>
    <property type="project" value="UniProtKB-EC"/>
</dbReference>
<dbReference type="EMBL" id="JACHEO010000001">
    <property type="protein sequence ID" value="MBB5346531.1"/>
    <property type="molecule type" value="Genomic_DNA"/>
</dbReference>
<evidence type="ECO:0000313" key="3">
    <source>
        <dbReference type="Proteomes" id="UP000539642"/>
    </source>
</evidence>
<dbReference type="Gene3D" id="3.30.1330.130">
    <property type="match status" value="1"/>
</dbReference>
<dbReference type="PANTHER" id="PTHR39418:SF1">
    <property type="entry name" value="DEHYDROGENASE"/>
    <property type="match status" value="1"/>
</dbReference>
<dbReference type="InterPro" id="IPR003814">
    <property type="entry name" value="FmdEsu_dom"/>
</dbReference>
<proteinExistence type="predicted"/>
<organism evidence="2 3">
    <name type="scientific">Desulfoprunum benzoelyticum</name>
    <dbReference type="NCBI Taxonomy" id="1506996"/>
    <lineage>
        <taxon>Bacteria</taxon>
        <taxon>Pseudomonadati</taxon>
        <taxon>Thermodesulfobacteriota</taxon>
        <taxon>Desulfobulbia</taxon>
        <taxon>Desulfobulbales</taxon>
        <taxon>Desulfobulbaceae</taxon>
        <taxon>Desulfoprunum</taxon>
    </lineage>
</organism>
<keyword evidence="2" id="KW-0560">Oxidoreductase</keyword>
<dbReference type="EC" id="1.2.7.12" evidence="2"/>
<dbReference type="PANTHER" id="PTHR39418">
    <property type="entry name" value="DEHYDROGENASE-RELATED"/>
    <property type="match status" value="1"/>
</dbReference>
<accession>A0A840UZY7</accession>
<comment type="caution">
    <text evidence="2">The sequence shown here is derived from an EMBL/GenBank/DDBJ whole genome shotgun (WGS) entry which is preliminary data.</text>
</comment>
<dbReference type="RefSeq" id="WP_183347458.1">
    <property type="nucleotide sequence ID" value="NZ_JACHEO010000001.1"/>
</dbReference>
<dbReference type="Proteomes" id="UP000539642">
    <property type="component" value="Unassembled WGS sequence"/>
</dbReference>
<sequence length="197" mass="22142">MKDFETLLAESVTVHGHLCAGQVIGVRMSMLALQRIGIDDPRGADRKKLYVLVEIDRCATDAIQAVTGCSLGKRSMYFHDFGVMAATYVNLETGRAVRVTAREEARDLADKYCREGGDKYSRQLEAYKVMAEDELFVVQDVTVDIPAVNLPGRPLKRVQCSRCHDWVQDAREIERDGELLCRSCAFGRYYRVVATAE</sequence>
<reference evidence="2 3" key="1">
    <citation type="submission" date="2020-08" db="EMBL/GenBank/DDBJ databases">
        <title>Genomic Encyclopedia of Type Strains, Phase IV (KMG-IV): sequencing the most valuable type-strain genomes for metagenomic binning, comparative biology and taxonomic classification.</title>
        <authorList>
            <person name="Goeker M."/>
        </authorList>
    </citation>
    <scope>NUCLEOTIDE SEQUENCE [LARGE SCALE GENOMIC DNA]</scope>
    <source>
        <strain evidence="2 3">DSM 28570</strain>
    </source>
</reference>
<evidence type="ECO:0000313" key="2">
    <source>
        <dbReference type="EMBL" id="MBB5346531.1"/>
    </source>
</evidence>
<keyword evidence="3" id="KW-1185">Reference proteome</keyword>
<evidence type="ECO:0000259" key="1">
    <source>
        <dbReference type="Pfam" id="PF02663"/>
    </source>
</evidence>